<dbReference type="EMBL" id="VLTN01000018">
    <property type="protein sequence ID" value="KAA0153035.1"/>
    <property type="molecule type" value="Genomic_DNA"/>
</dbReference>
<dbReference type="Proteomes" id="UP000323011">
    <property type="component" value="Unassembled WGS sequence"/>
</dbReference>
<gene>
    <name evidence="2" type="ORF">FNF29_03555</name>
</gene>
<evidence type="ECO:0000313" key="3">
    <source>
        <dbReference type="Proteomes" id="UP000323011"/>
    </source>
</evidence>
<comment type="caution">
    <text evidence="2">The sequence shown here is derived from an EMBL/GenBank/DDBJ whole genome shotgun (WGS) entry which is preliminary data.</text>
</comment>
<proteinExistence type="predicted"/>
<accession>A0A5A8CIY9</accession>
<reference evidence="2 3" key="1">
    <citation type="submission" date="2019-07" db="EMBL/GenBank/DDBJ databases">
        <title>Genomes of Cafeteria roenbergensis.</title>
        <authorList>
            <person name="Fischer M.G."/>
            <person name="Hackl T."/>
            <person name="Roman M."/>
        </authorList>
    </citation>
    <scope>NUCLEOTIDE SEQUENCE [LARGE SCALE GENOMIC DNA]</scope>
    <source>
        <strain evidence="2 3">BVI</strain>
    </source>
</reference>
<organism evidence="2 3">
    <name type="scientific">Cafeteria roenbergensis</name>
    <name type="common">Marine flagellate</name>
    <dbReference type="NCBI Taxonomy" id="33653"/>
    <lineage>
        <taxon>Eukaryota</taxon>
        <taxon>Sar</taxon>
        <taxon>Stramenopiles</taxon>
        <taxon>Bigyra</taxon>
        <taxon>Opalozoa</taxon>
        <taxon>Bicosoecida</taxon>
        <taxon>Cafeteriaceae</taxon>
        <taxon>Cafeteria</taxon>
    </lineage>
</organism>
<keyword evidence="3" id="KW-1185">Reference proteome</keyword>
<protein>
    <submittedName>
        <fullName evidence="2">Uncharacterized protein</fullName>
    </submittedName>
</protein>
<sequence>MAPGITLADDAATMVDIARLCSLPWANASRGGACEEDFRILTERFSDRFAPAAWPQLVAPGSALAAQAPTAHASGRRGMPGLPMSQSLVTSMRWSDAPRPGTVRRSGGAQSSPGRTFLGRPHQMLIVFAAGLDQWGALRIPGLPPPAPVDQGLSASLLLGHSTWNATSMLPAARAMSASALFWDGDGTGNGCRITGDAATGSIRPPWQAFREVDMSYAESVSMCFGGHASECSIRGGACGAAAAPKLPPVPRSDAEASCLPSEVIGSEMQEQPPQKPDPWWQWGSLSSVAWFKPCAPEACGGRPCSAEECRSNTADVVQRRAVQPARVPSPALLGVLRLADGGAFDWYSCQPTAASSFLGGLPSCSAVCRESKGGGGAAWQRLQMGVVRRSAGSPPSLASRAWLGAWSGQWSADGSELGCEAGWPMLTAAASEGRLRVASSDGVLGVAGHLGQHDGGGWVAAALLSPLLSGAEVRVQLDVPLNALVGVSRQQLLAGVVGEALVAAGGRSNGCVRAVCRECPGAENRSVWGWAGPVRPEGVGGTSLAVRLIVGVTFMRAGDAECGTATAPSSLGAWLVDARALGRAHPVAFTGEGSNLSLSRRSRA</sequence>
<evidence type="ECO:0000313" key="2">
    <source>
        <dbReference type="EMBL" id="KAA0153035.1"/>
    </source>
</evidence>
<dbReference type="AlphaFoldDB" id="A0A5A8CIY9"/>
<feature type="region of interest" description="Disordered" evidence="1">
    <location>
        <begin position="94"/>
        <end position="117"/>
    </location>
</feature>
<evidence type="ECO:0000256" key="1">
    <source>
        <dbReference type="SAM" id="MobiDB-lite"/>
    </source>
</evidence>
<name>A0A5A8CIY9_CAFRO</name>